<keyword evidence="3 9" id="KW-0862">Zinc</keyword>
<evidence type="ECO:0000256" key="8">
    <source>
        <dbReference type="PROSITE-ProRule" id="PRU00071"/>
    </source>
</evidence>
<dbReference type="GO" id="GO:0003700">
    <property type="term" value="F:DNA-binding transcription factor activity"/>
    <property type="evidence" value="ECO:0007669"/>
    <property type="project" value="UniProtKB-UniRule"/>
</dbReference>
<protein>
    <recommendedName>
        <fullName evidence="9">Dof zinc finger protein</fullName>
    </recommendedName>
</protein>
<accession>A0A7J7CQ64</accession>
<proteinExistence type="predicted"/>
<dbReference type="PROSITE" id="PS01361">
    <property type="entry name" value="ZF_DOF_1"/>
    <property type="match status" value="1"/>
</dbReference>
<evidence type="ECO:0000313" key="13">
    <source>
        <dbReference type="Proteomes" id="UP000593562"/>
    </source>
</evidence>
<evidence type="ECO:0000256" key="4">
    <source>
        <dbReference type="ARBA" id="ARBA00023015"/>
    </source>
</evidence>
<feature type="domain" description="Dof-type" evidence="11">
    <location>
        <begin position="147"/>
        <end position="201"/>
    </location>
</feature>
<reference evidence="12 13" key="1">
    <citation type="journal article" date="2020" name="Nat. Commun.">
        <title>Genome of Tripterygium wilfordii and identification of cytochrome P450 involved in triptolide biosynthesis.</title>
        <authorList>
            <person name="Tu L."/>
            <person name="Su P."/>
            <person name="Zhang Z."/>
            <person name="Gao L."/>
            <person name="Wang J."/>
            <person name="Hu T."/>
            <person name="Zhou J."/>
            <person name="Zhang Y."/>
            <person name="Zhao Y."/>
            <person name="Liu Y."/>
            <person name="Song Y."/>
            <person name="Tong Y."/>
            <person name="Lu Y."/>
            <person name="Yang J."/>
            <person name="Xu C."/>
            <person name="Jia M."/>
            <person name="Peters R.J."/>
            <person name="Huang L."/>
            <person name="Gao W."/>
        </authorList>
    </citation>
    <scope>NUCLEOTIDE SEQUENCE [LARGE SCALE GENOMIC DNA]</scope>
    <source>
        <strain evidence="13">cv. XIE 37</strain>
        <tissue evidence="12">Leaf</tissue>
    </source>
</reference>
<sequence length="412" mass="44781">MFKAFPSFLFFYTFTTHKKTGLQEKPFKPSSIIFSLNNILDTIILTTKPTFSLYLAFRSTNSKKTCFAFLVFWIVVRSKKKMIQELFGGHAAALIGGERKISINGSTLLEPAPSPSPNSPSPSSSTTPTNTTTRTTTATSSDRKESLRCPRCDSSNTKFCYYNNYNLTQPRHFCKTCRRYWTKGGALRNVPIGGGCRKNKNTNISPSISKSSSGKIKTLATDFGIRSASFGGFDYHHELASNPISFSSSQGSHHLLSLLRPNSNTNPNFVKEGGVMIGSHLMTAEPAVLNGQTLSLDTLGQVPSLALSSPYWKTNNQQQNGVISGHQAQNNSTGLQELYQRLRSSTSTGYYNGQSVPGVPSSVGSSSTSSYSSIFESTPAAATGNELGYWSNNQAFSSAWSDLPTTTNGAYP</sequence>
<dbReference type="PANTHER" id="PTHR31992:SF289">
    <property type="entry name" value="DOF ZINC FINGER PROTEIN"/>
    <property type="match status" value="1"/>
</dbReference>
<evidence type="ECO:0000256" key="5">
    <source>
        <dbReference type="ARBA" id="ARBA00023125"/>
    </source>
</evidence>
<dbReference type="PROSITE" id="PS50884">
    <property type="entry name" value="ZF_DOF_2"/>
    <property type="match status" value="1"/>
</dbReference>
<gene>
    <name evidence="12" type="ORF">HS088_TW14G00243</name>
</gene>
<evidence type="ECO:0000259" key="11">
    <source>
        <dbReference type="PROSITE" id="PS50884"/>
    </source>
</evidence>
<evidence type="ECO:0000256" key="9">
    <source>
        <dbReference type="RuleBase" id="RU369094"/>
    </source>
</evidence>
<keyword evidence="7 8" id="KW-0539">Nucleus</keyword>
<keyword evidence="6 9" id="KW-0804">Transcription</keyword>
<name>A0A7J7CQ64_TRIWF</name>
<dbReference type="EMBL" id="JAAARO010000014">
    <property type="protein sequence ID" value="KAF5736109.1"/>
    <property type="molecule type" value="Genomic_DNA"/>
</dbReference>
<dbReference type="GO" id="GO:0008270">
    <property type="term" value="F:zinc ion binding"/>
    <property type="evidence" value="ECO:0007669"/>
    <property type="project" value="UniProtKB-KW"/>
</dbReference>
<dbReference type="Proteomes" id="UP000593562">
    <property type="component" value="Unassembled WGS sequence"/>
</dbReference>
<feature type="compositionally biased region" description="Low complexity" evidence="10">
    <location>
        <begin position="121"/>
        <end position="140"/>
    </location>
</feature>
<dbReference type="InterPro" id="IPR003851">
    <property type="entry name" value="Znf_Dof"/>
</dbReference>
<keyword evidence="13" id="KW-1185">Reference proteome</keyword>
<evidence type="ECO:0000256" key="1">
    <source>
        <dbReference type="ARBA" id="ARBA00022723"/>
    </source>
</evidence>
<dbReference type="GO" id="GO:0005634">
    <property type="term" value="C:nucleus"/>
    <property type="evidence" value="ECO:0007669"/>
    <property type="project" value="UniProtKB-SubCell"/>
</dbReference>
<comment type="function">
    <text evidence="9">Transcription factor that binds specifically to a 5'-AA[AG]G-3' consensus core sequence.</text>
</comment>
<dbReference type="InterPro" id="IPR045174">
    <property type="entry name" value="Dof"/>
</dbReference>
<dbReference type="Pfam" id="PF02701">
    <property type="entry name" value="Zn_ribbon_Dof"/>
    <property type="match status" value="1"/>
</dbReference>
<keyword evidence="1 9" id="KW-0479">Metal-binding</keyword>
<dbReference type="InParanoid" id="A0A7J7CQ64"/>
<dbReference type="PANTHER" id="PTHR31992">
    <property type="entry name" value="DOF ZINC FINGER PROTEIN DOF1.4-RELATED"/>
    <property type="match status" value="1"/>
</dbReference>
<organism evidence="12 13">
    <name type="scientific">Tripterygium wilfordii</name>
    <name type="common">Thunder God vine</name>
    <dbReference type="NCBI Taxonomy" id="458696"/>
    <lineage>
        <taxon>Eukaryota</taxon>
        <taxon>Viridiplantae</taxon>
        <taxon>Streptophyta</taxon>
        <taxon>Embryophyta</taxon>
        <taxon>Tracheophyta</taxon>
        <taxon>Spermatophyta</taxon>
        <taxon>Magnoliopsida</taxon>
        <taxon>eudicotyledons</taxon>
        <taxon>Gunneridae</taxon>
        <taxon>Pentapetalae</taxon>
        <taxon>rosids</taxon>
        <taxon>fabids</taxon>
        <taxon>Celastrales</taxon>
        <taxon>Celastraceae</taxon>
        <taxon>Tripterygium</taxon>
    </lineage>
</organism>
<evidence type="ECO:0000256" key="7">
    <source>
        <dbReference type="ARBA" id="ARBA00023242"/>
    </source>
</evidence>
<feature type="compositionally biased region" description="Basic and acidic residues" evidence="10">
    <location>
        <begin position="141"/>
        <end position="150"/>
    </location>
</feature>
<keyword evidence="4 9" id="KW-0805">Transcription regulation</keyword>
<keyword evidence="2 8" id="KW-0863">Zinc-finger</keyword>
<dbReference type="AlphaFoldDB" id="A0A7J7CQ64"/>
<evidence type="ECO:0000256" key="2">
    <source>
        <dbReference type="ARBA" id="ARBA00022771"/>
    </source>
</evidence>
<evidence type="ECO:0000256" key="3">
    <source>
        <dbReference type="ARBA" id="ARBA00022833"/>
    </source>
</evidence>
<comment type="subcellular location">
    <subcellularLocation>
        <location evidence="8 9">Nucleus</location>
    </subcellularLocation>
</comment>
<evidence type="ECO:0000256" key="10">
    <source>
        <dbReference type="SAM" id="MobiDB-lite"/>
    </source>
</evidence>
<keyword evidence="5 8" id="KW-0238">DNA-binding</keyword>
<evidence type="ECO:0000313" key="12">
    <source>
        <dbReference type="EMBL" id="KAF5736109.1"/>
    </source>
</evidence>
<comment type="caution">
    <text evidence="12">The sequence shown here is derived from an EMBL/GenBank/DDBJ whole genome shotgun (WGS) entry which is preliminary data.</text>
</comment>
<evidence type="ECO:0000256" key="6">
    <source>
        <dbReference type="ARBA" id="ARBA00023163"/>
    </source>
</evidence>
<feature type="region of interest" description="Disordered" evidence="10">
    <location>
        <begin position="106"/>
        <end position="150"/>
    </location>
</feature>
<dbReference type="GO" id="GO:0003677">
    <property type="term" value="F:DNA binding"/>
    <property type="evidence" value="ECO:0007669"/>
    <property type="project" value="UniProtKB-UniRule"/>
</dbReference>